<evidence type="ECO:0000313" key="2">
    <source>
        <dbReference type="EMBL" id="BAM15181.2"/>
    </source>
</evidence>
<accession>I2FJJ6</accession>
<dbReference type="InterPro" id="IPR023753">
    <property type="entry name" value="FAD/NAD-binding_dom"/>
</dbReference>
<organism evidence="2">
    <name type="scientific">uncultured microorganism</name>
    <dbReference type="NCBI Taxonomy" id="358574"/>
    <lineage>
        <taxon>unclassified sequences</taxon>
        <taxon>environmental samples</taxon>
    </lineage>
</organism>
<dbReference type="AlphaFoldDB" id="I2FJJ6"/>
<sequence length="175" mass="18833">MSPVFDVIIVGSGPAGVSAAFPLVKAGIRVLMVDGGKVGPLAPPSRPYLTERAESNDQWKWMVGEDFHALKKMEAVSPKLRVPTHAYVFENFTEKNQIQTENFVAVGSLATGGLSNAWGCGVARLSGPELVDFPFPSSEIERSYEAVSRRIGVSGANDDDLANYFGLDDWAQQGS</sequence>
<proteinExistence type="predicted"/>
<name>I2FJJ6_9ZZZZ</name>
<dbReference type="GO" id="GO:0016491">
    <property type="term" value="F:oxidoreductase activity"/>
    <property type="evidence" value="ECO:0007669"/>
    <property type="project" value="InterPro"/>
</dbReference>
<evidence type="ECO:0000259" key="1">
    <source>
        <dbReference type="Pfam" id="PF07992"/>
    </source>
</evidence>
<dbReference type="InterPro" id="IPR036188">
    <property type="entry name" value="FAD/NAD-bd_sf"/>
</dbReference>
<dbReference type="EMBL" id="AB716309">
    <property type="protein sequence ID" value="BAM15181.2"/>
    <property type="molecule type" value="Genomic_DNA"/>
</dbReference>
<dbReference type="Gene3D" id="3.50.50.60">
    <property type="entry name" value="FAD/NAD(P)-binding domain"/>
    <property type="match status" value="1"/>
</dbReference>
<protein>
    <recommendedName>
        <fullName evidence="1">FAD/NAD(P)-binding domain-containing protein</fullName>
    </recommendedName>
</protein>
<feature type="domain" description="FAD/NAD(P)-binding" evidence="1">
    <location>
        <begin position="5"/>
        <end position="71"/>
    </location>
</feature>
<reference evidence="2" key="1">
    <citation type="submission" date="2012-05" db="EMBL/GenBank/DDBJ databases">
        <title>Distribution of dehalogenation activities and characterization of organohalide-responsive genes in marine subsurface sediments of the Nankai Trough plate-subduction zone.</title>
        <authorList>
            <person name="Futagami T."/>
            <person name="Morono Y."/>
            <person name="Terada T."/>
            <person name="Kaksonen A.H."/>
            <person name="Inagaki F."/>
        </authorList>
    </citation>
    <scope>NUCLEOTIDE SEQUENCE</scope>
</reference>
<dbReference type="SUPFAM" id="SSF51905">
    <property type="entry name" value="FAD/NAD(P)-binding domain"/>
    <property type="match status" value="1"/>
</dbReference>
<dbReference type="Pfam" id="PF07992">
    <property type="entry name" value="Pyr_redox_2"/>
    <property type="match status" value="1"/>
</dbReference>